<dbReference type="Proteomes" id="UP000296049">
    <property type="component" value="Unassembled WGS sequence"/>
</dbReference>
<evidence type="ECO:0000313" key="3">
    <source>
        <dbReference type="Proteomes" id="UP000296049"/>
    </source>
</evidence>
<protein>
    <submittedName>
        <fullName evidence="2">Uncharacterized protein</fullName>
    </submittedName>
</protein>
<keyword evidence="3" id="KW-1185">Reference proteome</keyword>
<name>R0J790_ANAPL</name>
<accession>R0J790</accession>
<sequence length="125" mass="14087">MLNALASHKDGEEHVWLLRDPSELQETFHKMIGPKSPEFTPKIRPKMGPSSQDRIGPKSQEFAPKRAPKEPEMGPEMSSSHLPQHDWSEITPIHPKNPPQNGPQFPGQNWSRIPPIHPKKGPETA</sequence>
<proteinExistence type="predicted"/>
<organism evidence="2 3">
    <name type="scientific">Anas platyrhynchos</name>
    <name type="common">Mallard</name>
    <name type="synonym">Anas boschas</name>
    <dbReference type="NCBI Taxonomy" id="8839"/>
    <lineage>
        <taxon>Eukaryota</taxon>
        <taxon>Metazoa</taxon>
        <taxon>Chordata</taxon>
        <taxon>Craniata</taxon>
        <taxon>Vertebrata</taxon>
        <taxon>Euteleostomi</taxon>
        <taxon>Archelosauria</taxon>
        <taxon>Archosauria</taxon>
        <taxon>Dinosauria</taxon>
        <taxon>Saurischia</taxon>
        <taxon>Theropoda</taxon>
        <taxon>Coelurosauria</taxon>
        <taxon>Aves</taxon>
        <taxon>Neognathae</taxon>
        <taxon>Galloanserae</taxon>
        <taxon>Anseriformes</taxon>
        <taxon>Anatidae</taxon>
        <taxon>Anatinae</taxon>
        <taxon>Anas</taxon>
    </lineage>
</organism>
<dbReference type="EMBL" id="KB750535">
    <property type="protein sequence ID" value="EOA93025.1"/>
    <property type="molecule type" value="Genomic_DNA"/>
</dbReference>
<evidence type="ECO:0000256" key="1">
    <source>
        <dbReference type="SAM" id="MobiDB-lite"/>
    </source>
</evidence>
<dbReference type="AlphaFoldDB" id="R0J790"/>
<reference evidence="3" key="1">
    <citation type="journal article" date="2013" name="Nat. Genet.">
        <title>The duck genome and transcriptome provide insight into an avian influenza virus reservoir species.</title>
        <authorList>
            <person name="Huang Y."/>
            <person name="Li Y."/>
            <person name="Burt D.W."/>
            <person name="Chen H."/>
            <person name="Zhang Y."/>
            <person name="Qian W."/>
            <person name="Kim H."/>
            <person name="Gan S."/>
            <person name="Zhao Y."/>
            <person name="Li J."/>
            <person name="Yi K."/>
            <person name="Feng H."/>
            <person name="Zhu P."/>
            <person name="Li B."/>
            <person name="Liu Q."/>
            <person name="Fairley S."/>
            <person name="Magor K.E."/>
            <person name="Du Z."/>
            <person name="Hu X."/>
            <person name="Goodman L."/>
            <person name="Tafer H."/>
            <person name="Vignal A."/>
            <person name="Lee T."/>
            <person name="Kim K.W."/>
            <person name="Sheng Z."/>
            <person name="An Y."/>
            <person name="Searle S."/>
            <person name="Herrero J."/>
            <person name="Groenen M.A."/>
            <person name="Crooijmans R.P."/>
            <person name="Faraut T."/>
            <person name="Cai Q."/>
            <person name="Webster R.G."/>
            <person name="Aldridge J.R."/>
            <person name="Warren W.C."/>
            <person name="Bartschat S."/>
            <person name="Kehr S."/>
            <person name="Marz M."/>
            <person name="Stadler P.F."/>
            <person name="Smith J."/>
            <person name="Kraus R.H."/>
            <person name="Zhao Y."/>
            <person name="Ren L."/>
            <person name="Fei J."/>
            <person name="Morisson M."/>
            <person name="Kaiser P."/>
            <person name="Griffin D.K."/>
            <person name="Rao M."/>
            <person name="Pitel F."/>
            <person name="Wang J."/>
            <person name="Li N."/>
        </authorList>
    </citation>
    <scope>NUCLEOTIDE SEQUENCE [LARGE SCALE GENOMIC DNA]</scope>
</reference>
<feature type="region of interest" description="Disordered" evidence="1">
    <location>
        <begin position="32"/>
        <end position="125"/>
    </location>
</feature>
<evidence type="ECO:0000313" key="2">
    <source>
        <dbReference type="EMBL" id="EOA93025.1"/>
    </source>
</evidence>
<gene>
    <name evidence="2" type="ORF">Anapl_19060</name>
</gene>
<feature type="compositionally biased region" description="Basic and acidic residues" evidence="1">
    <location>
        <begin position="63"/>
        <end position="72"/>
    </location>
</feature>